<dbReference type="Gene3D" id="1.10.1280.10">
    <property type="entry name" value="Di-copper center containing domain from catechol oxidase"/>
    <property type="match status" value="1"/>
</dbReference>
<keyword evidence="3" id="KW-0479">Metal-binding</keyword>
<dbReference type="PROSITE" id="PS00498">
    <property type="entry name" value="TYROSINASE_2"/>
    <property type="match status" value="1"/>
</dbReference>
<dbReference type="OrthoDB" id="6132182at2759"/>
<evidence type="ECO:0000256" key="5">
    <source>
        <dbReference type="ARBA" id="ARBA00023101"/>
    </source>
</evidence>
<dbReference type="InterPro" id="IPR008922">
    <property type="entry name" value="Di-copper_centre_dom_sf"/>
</dbReference>
<evidence type="ECO:0000256" key="1">
    <source>
        <dbReference type="ARBA" id="ARBA00009928"/>
    </source>
</evidence>
<dbReference type="GO" id="GO:0042438">
    <property type="term" value="P:melanin biosynthetic process"/>
    <property type="evidence" value="ECO:0007669"/>
    <property type="project" value="UniProtKB-KW"/>
</dbReference>
<keyword evidence="4" id="KW-0186">Copper</keyword>
<evidence type="ECO:0000256" key="2">
    <source>
        <dbReference type="ARBA" id="ARBA00011906"/>
    </source>
</evidence>
<dbReference type="EC" id="1.14.18.1" evidence="2"/>
<dbReference type="InParanoid" id="A0A5J5EMH3"/>
<keyword evidence="5" id="KW-0470">Melanin biosynthesis</keyword>
<comment type="catalytic activity">
    <reaction evidence="7">
        <text>L-tyrosine + O2 = L-dopaquinone + H2O</text>
        <dbReference type="Rhea" id="RHEA:18117"/>
        <dbReference type="ChEBI" id="CHEBI:15377"/>
        <dbReference type="ChEBI" id="CHEBI:15379"/>
        <dbReference type="ChEBI" id="CHEBI:57924"/>
        <dbReference type="ChEBI" id="CHEBI:58315"/>
        <dbReference type="EC" id="1.14.18.1"/>
    </reaction>
</comment>
<proteinExistence type="inferred from homology"/>
<dbReference type="AlphaFoldDB" id="A0A5J5EMH3"/>
<dbReference type="Pfam" id="PF00264">
    <property type="entry name" value="Tyrosinase"/>
    <property type="match status" value="1"/>
</dbReference>
<dbReference type="InterPro" id="IPR002227">
    <property type="entry name" value="Tyrosinase_Cu-bd"/>
</dbReference>
<dbReference type="InterPro" id="IPR050316">
    <property type="entry name" value="Tyrosinase/Hemocyanin"/>
</dbReference>
<protein>
    <recommendedName>
        <fullName evidence="2">tyrosinase</fullName>
        <ecNumber evidence="2">1.14.18.1</ecNumber>
    </recommendedName>
</protein>
<organism evidence="9 10">
    <name type="scientific">Sphaerosporella brunnea</name>
    <dbReference type="NCBI Taxonomy" id="1250544"/>
    <lineage>
        <taxon>Eukaryota</taxon>
        <taxon>Fungi</taxon>
        <taxon>Dikarya</taxon>
        <taxon>Ascomycota</taxon>
        <taxon>Pezizomycotina</taxon>
        <taxon>Pezizomycetes</taxon>
        <taxon>Pezizales</taxon>
        <taxon>Pyronemataceae</taxon>
        <taxon>Sphaerosporella</taxon>
    </lineage>
</organism>
<comment type="caution">
    <text evidence="9">The sequence shown here is derived from an EMBL/GenBank/DDBJ whole genome shotgun (WGS) entry which is preliminary data.</text>
</comment>
<dbReference type="GO" id="GO:0046872">
    <property type="term" value="F:metal ion binding"/>
    <property type="evidence" value="ECO:0007669"/>
    <property type="project" value="UniProtKB-KW"/>
</dbReference>
<dbReference type="EMBL" id="VXIS01000197">
    <property type="protein sequence ID" value="KAA8897513.1"/>
    <property type="molecule type" value="Genomic_DNA"/>
</dbReference>
<keyword evidence="10" id="KW-1185">Reference proteome</keyword>
<evidence type="ECO:0000313" key="10">
    <source>
        <dbReference type="Proteomes" id="UP000326924"/>
    </source>
</evidence>
<name>A0A5J5EMH3_9PEZI</name>
<dbReference type="PANTHER" id="PTHR11474">
    <property type="entry name" value="TYROSINASE FAMILY MEMBER"/>
    <property type="match status" value="1"/>
</dbReference>
<evidence type="ECO:0000256" key="6">
    <source>
        <dbReference type="ARBA" id="ARBA00048233"/>
    </source>
</evidence>
<accession>A0A5J5EMH3</accession>
<dbReference type="Proteomes" id="UP000326924">
    <property type="component" value="Unassembled WGS sequence"/>
</dbReference>
<dbReference type="PRINTS" id="PR00092">
    <property type="entry name" value="TYROSINASE"/>
</dbReference>
<dbReference type="PANTHER" id="PTHR11474:SF76">
    <property type="entry name" value="SHKT DOMAIN-CONTAINING PROTEIN"/>
    <property type="match status" value="1"/>
</dbReference>
<feature type="domain" description="Tyrosinase copper-binding" evidence="8">
    <location>
        <begin position="359"/>
        <end position="370"/>
    </location>
</feature>
<comment type="similarity">
    <text evidence="1">Belongs to the tyrosinase family.</text>
</comment>
<dbReference type="GO" id="GO:0004503">
    <property type="term" value="F:tyrosinase activity"/>
    <property type="evidence" value="ECO:0007669"/>
    <property type="project" value="UniProtKB-EC"/>
</dbReference>
<evidence type="ECO:0000256" key="7">
    <source>
        <dbReference type="ARBA" id="ARBA00048881"/>
    </source>
</evidence>
<evidence type="ECO:0000256" key="4">
    <source>
        <dbReference type="ARBA" id="ARBA00023008"/>
    </source>
</evidence>
<comment type="catalytic activity">
    <reaction evidence="6">
        <text>2 L-dopa + O2 = 2 L-dopaquinone + 2 H2O</text>
        <dbReference type="Rhea" id="RHEA:34287"/>
        <dbReference type="ChEBI" id="CHEBI:15377"/>
        <dbReference type="ChEBI" id="CHEBI:15379"/>
        <dbReference type="ChEBI" id="CHEBI:57504"/>
        <dbReference type="ChEBI" id="CHEBI:57924"/>
        <dbReference type="EC" id="1.14.18.1"/>
    </reaction>
</comment>
<evidence type="ECO:0000256" key="3">
    <source>
        <dbReference type="ARBA" id="ARBA00022723"/>
    </source>
</evidence>
<evidence type="ECO:0000313" key="9">
    <source>
        <dbReference type="EMBL" id="KAA8897513.1"/>
    </source>
</evidence>
<dbReference type="SUPFAM" id="SSF48056">
    <property type="entry name" value="Di-copper centre-containing domain"/>
    <property type="match status" value="1"/>
</dbReference>
<gene>
    <name evidence="9" type="ORF">FN846DRAFT_783234</name>
</gene>
<sequence>MLQRHGDNAGASICRREPVQKASSARRLTTVCLFTLPGELRNSHVTDYSQCLKEGYDSRPDAESTSRGLFRRQTHSTPVTGAVDGGVQLRQPVQRLQADADAWNMYILGLTRMMQVAEANDLSYYQISGIHGLPHIPWQEPASDSQDTDYGYCTHASGLFGTWHRPYVALFEQRVVFHAVSEAGKFADPDRSRYVAAAQRVRLPYWDWSVDNSRIPSIVMQTTISVVSPDSSGRAQRTTIRNPLYSYRFTNQAFKNEYFSGLYQQAAETLRQPTSPRTSQNNVANAAMMQNYDTRRQNTYNLFSIPSFAEFSSTAVSASGAPNTWTSVESIHNQVHASVGGTTPGLMGHMSLVDLSSFDPIFWMHHANVDRLVAIYQAIYPNRRVTPQPATPVFARRVQPGDMDTIDTPLWPFKKPNGQYYTSRDVSSASSIWGLGYAYPEVPAEYSGRSAAELSSFAAGRVNALYAPSSRATKRAATTKRREWLCHFVFIPAEVGSTAELDVYFKGANLTTINANGNREQYVGGGAALGKLKYTDHDKTMKITAAVPLTVALENDGVDTNNIVGVVRHLKDNLTWVMRKVFPPSIPVKVKAY</sequence>
<evidence type="ECO:0000259" key="8">
    <source>
        <dbReference type="PROSITE" id="PS00498"/>
    </source>
</evidence>
<reference evidence="9 10" key="1">
    <citation type="submission" date="2019-09" db="EMBL/GenBank/DDBJ databases">
        <title>Draft genome of the ectomycorrhizal ascomycete Sphaerosporella brunnea.</title>
        <authorList>
            <consortium name="DOE Joint Genome Institute"/>
            <person name="Benucci G.M."/>
            <person name="Marozzi G."/>
            <person name="Antonielli L."/>
            <person name="Sanchez S."/>
            <person name="Marco P."/>
            <person name="Wang X."/>
            <person name="Falini L.B."/>
            <person name="Barry K."/>
            <person name="Haridas S."/>
            <person name="Lipzen A."/>
            <person name="Labutti K."/>
            <person name="Grigoriev I.V."/>
            <person name="Murat C."/>
            <person name="Martin F."/>
            <person name="Albertini E."/>
            <person name="Donnini D."/>
            <person name="Bonito G."/>
        </authorList>
    </citation>
    <scope>NUCLEOTIDE SEQUENCE [LARGE SCALE GENOMIC DNA]</scope>
    <source>
        <strain evidence="9 10">Sb_GMNB300</strain>
    </source>
</reference>